<dbReference type="InterPro" id="IPR001128">
    <property type="entry name" value="Cyt_P450"/>
</dbReference>
<dbReference type="PROSITE" id="PS00086">
    <property type="entry name" value="CYTOCHROME_P450"/>
    <property type="match status" value="1"/>
</dbReference>
<dbReference type="GO" id="GO:0020037">
    <property type="term" value="F:heme binding"/>
    <property type="evidence" value="ECO:0007669"/>
    <property type="project" value="InterPro"/>
</dbReference>
<evidence type="ECO:0000256" key="5">
    <source>
        <dbReference type="ARBA" id="ARBA00023033"/>
    </source>
</evidence>
<dbReference type="Pfam" id="PF00067">
    <property type="entry name" value="p450"/>
    <property type="match status" value="1"/>
</dbReference>
<dbReference type="AlphaFoldDB" id="A0A8R1DNA2"/>
<name>A0A8R1DNA2_CAEJA</name>
<dbReference type="PANTHER" id="PTHR24291">
    <property type="entry name" value="CYTOCHROME P450 FAMILY 4"/>
    <property type="match status" value="1"/>
</dbReference>
<dbReference type="GO" id="GO:0004497">
    <property type="term" value="F:monooxygenase activity"/>
    <property type="evidence" value="ECO:0007669"/>
    <property type="project" value="UniProtKB-KW"/>
</dbReference>
<accession>A0A8R1DNA2</accession>
<dbReference type="GO" id="GO:0005506">
    <property type="term" value="F:iron ion binding"/>
    <property type="evidence" value="ECO:0007669"/>
    <property type="project" value="InterPro"/>
</dbReference>
<evidence type="ECO:0000256" key="6">
    <source>
        <dbReference type="PIRSR" id="PIRSR602401-1"/>
    </source>
</evidence>
<dbReference type="InterPro" id="IPR036396">
    <property type="entry name" value="Cyt_P450_sf"/>
</dbReference>
<comment type="cofactor">
    <cofactor evidence="1 6">
        <name>heme</name>
        <dbReference type="ChEBI" id="CHEBI:30413"/>
    </cofactor>
</comment>
<evidence type="ECO:0008006" key="10">
    <source>
        <dbReference type="Google" id="ProtNLM"/>
    </source>
</evidence>
<dbReference type="Gene3D" id="1.10.630.10">
    <property type="entry name" value="Cytochrome P450"/>
    <property type="match status" value="1"/>
</dbReference>
<evidence type="ECO:0000256" key="7">
    <source>
        <dbReference type="RuleBase" id="RU000461"/>
    </source>
</evidence>
<sequence length="474" mass="55720">MYTAIFTAIIIYFLLVAFRKRRELLEFWRVRRVCNEQFEKLTGPPAVPIFGSTWYFKKDPIIFDSSVNISKSSQYEKLKEWIGDGLLISTNEKWRSRRKMLTQTFHFAVLKDYQKVFTAQGKTLVEVLQFRADNMNPIDILPYIKRCTLDIICETAMGCSIRCQTGGNDGYVNSVKRLSELVWLYEKTPLYWISPIWYLSGKGFEFDKHVRSTTEFTRRVIENQRTEISRKSSSTTTENPDQPKKRQAFLDFLINCQELSDEDIREEVDTFMFEGHDTTSSGITFAIWFLGQHPEYQRRVQDELDDIFGDDFERHPDSEDLQRMKFLEQCIKETLRITPPVPLISRKLSEDVKIPHPTKPDVILPAGMCIILKIVSILKDSRFYERPWEFYPEHFDPERVTSREAFAYVPFSAGPRNCIGQKFAMLEEKTVLSWIFRYFSVTSLTRYPDDIPITELILKPVNGTQVILRNRRKL</sequence>
<feature type="binding site" description="axial binding residue" evidence="6">
    <location>
        <position position="418"/>
    </location>
    <ligand>
        <name>heme</name>
        <dbReference type="ChEBI" id="CHEBI:30413"/>
    </ligand>
    <ligandPart>
        <name>Fe</name>
        <dbReference type="ChEBI" id="CHEBI:18248"/>
    </ligandPart>
</feature>
<keyword evidence="5 7" id="KW-0503">Monooxygenase</keyword>
<dbReference type="EnsemblMetazoa" id="CJA07500b.1">
    <property type="protein sequence ID" value="CJA07500b.1"/>
    <property type="gene ID" value="WBGene00126704"/>
</dbReference>
<keyword evidence="4 6" id="KW-0408">Iron</keyword>
<evidence type="ECO:0000313" key="8">
    <source>
        <dbReference type="EnsemblMetazoa" id="CJA07500b.1"/>
    </source>
</evidence>
<dbReference type="InterPro" id="IPR050196">
    <property type="entry name" value="Cytochrome_P450_Monoox"/>
</dbReference>
<dbReference type="InterPro" id="IPR002401">
    <property type="entry name" value="Cyt_P450_E_grp-I"/>
</dbReference>
<reference evidence="8" key="2">
    <citation type="submission" date="2022-06" db="UniProtKB">
        <authorList>
            <consortium name="EnsemblMetazoa"/>
        </authorList>
    </citation>
    <scope>IDENTIFICATION</scope>
    <source>
        <strain evidence="8">DF5081</strain>
    </source>
</reference>
<keyword evidence="9" id="KW-1185">Reference proteome</keyword>
<reference evidence="9" key="1">
    <citation type="submission" date="2010-08" db="EMBL/GenBank/DDBJ databases">
        <authorList>
            <consortium name="Caenorhabditis japonica Sequencing Consortium"/>
            <person name="Wilson R.K."/>
        </authorList>
    </citation>
    <scope>NUCLEOTIDE SEQUENCE [LARGE SCALE GENOMIC DNA]</scope>
    <source>
        <strain evidence="9">DF5081</strain>
    </source>
</reference>
<keyword evidence="3 6" id="KW-0349">Heme</keyword>
<dbReference type="SUPFAM" id="SSF48264">
    <property type="entry name" value="Cytochrome P450"/>
    <property type="match status" value="1"/>
</dbReference>
<comment type="similarity">
    <text evidence="2 7">Belongs to the cytochrome P450 family.</text>
</comment>
<keyword evidence="6 7" id="KW-0479">Metal-binding</keyword>
<dbReference type="PANTHER" id="PTHR24291:SF207">
    <property type="entry name" value="CYTOCHROME P450 4C3"/>
    <property type="match status" value="1"/>
</dbReference>
<protein>
    <recommendedName>
        <fullName evidence="10">Cytochrome P450</fullName>
    </recommendedName>
</protein>
<evidence type="ECO:0000313" key="9">
    <source>
        <dbReference type="Proteomes" id="UP000005237"/>
    </source>
</evidence>
<keyword evidence="7" id="KW-0560">Oxidoreductase</keyword>
<dbReference type="GO" id="GO:0016705">
    <property type="term" value="F:oxidoreductase activity, acting on paired donors, with incorporation or reduction of molecular oxygen"/>
    <property type="evidence" value="ECO:0007669"/>
    <property type="project" value="InterPro"/>
</dbReference>
<organism evidence="8 9">
    <name type="scientific">Caenorhabditis japonica</name>
    <dbReference type="NCBI Taxonomy" id="281687"/>
    <lineage>
        <taxon>Eukaryota</taxon>
        <taxon>Metazoa</taxon>
        <taxon>Ecdysozoa</taxon>
        <taxon>Nematoda</taxon>
        <taxon>Chromadorea</taxon>
        <taxon>Rhabditida</taxon>
        <taxon>Rhabditina</taxon>
        <taxon>Rhabditomorpha</taxon>
        <taxon>Rhabditoidea</taxon>
        <taxon>Rhabditidae</taxon>
        <taxon>Peloderinae</taxon>
        <taxon>Caenorhabditis</taxon>
    </lineage>
</organism>
<evidence type="ECO:0000256" key="4">
    <source>
        <dbReference type="ARBA" id="ARBA00023004"/>
    </source>
</evidence>
<dbReference type="PRINTS" id="PR00385">
    <property type="entry name" value="P450"/>
</dbReference>
<proteinExistence type="inferred from homology"/>
<evidence type="ECO:0000256" key="1">
    <source>
        <dbReference type="ARBA" id="ARBA00001971"/>
    </source>
</evidence>
<dbReference type="Proteomes" id="UP000005237">
    <property type="component" value="Unassembled WGS sequence"/>
</dbReference>
<evidence type="ECO:0000256" key="2">
    <source>
        <dbReference type="ARBA" id="ARBA00010617"/>
    </source>
</evidence>
<dbReference type="InterPro" id="IPR017972">
    <property type="entry name" value="Cyt_P450_CS"/>
</dbReference>
<dbReference type="PRINTS" id="PR00463">
    <property type="entry name" value="EP450I"/>
</dbReference>
<evidence type="ECO:0000256" key="3">
    <source>
        <dbReference type="ARBA" id="ARBA00022617"/>
    </source>
</evidence>
<dbReference type="CDD" id="cd20628">
    <property type="entry name" value="CYP4"/>
    <property type="match status" value="1"/>
</dbReference>